<dbReference type="Pfam" id="PF04860">
    <property type="entry name" value="Phage_portal"/>
    <property type="match status" value="1"/>
</dbReference>
<dbReference type="Proteomes" id="UP000245631">
    <property type="component" value="Unassembled WGS sequence"/>
</dbReference>
<sequence length="448" mass="49915">MLEGFRNAMAQGISILAQRVSTEPRWPNQRRVPSTPRTLAGVLITPDSALTIPAVWACFRFLTQTVAVLPWHALKDGGNGAEIQAKNPVDWLLYKRPNPEWSSFQFRETMLHWALRWGNGYAEIERDQLGRPFALWPIHPDRVKVCRDPDTGILFYEVSNGPGGGDGIEIEAADMFHLRGFGEGVVGVNVIDYAAQSLGWAKAAQMFGASFFGNGATPTTVVKNKKGLSPKGLEKQRAEFEQLYKGPYRANKTAFLDNDADISTIGLNAEQTQLLETHQFLVEEICRWFGVPPHKIMHLLRATFSNIEHQAIEVVVDSITPWAKRFEDEADFKLFGQNRQGLYTKMNVNALLRGDMKSRMEFYKGMQYVGAYSPNKILELEDENTLGPDGDIHVMQSQFTTLDKIGETPPPPIGHNGGPPLDQPVPDQAAADAMADFNRILASEPAHV</sequence>
<dbReference type="NCBIfam" id="TIGR01537">
    <property type="entry name" value="portal_HK97"/>
    <property type="match status" value="1"/>
</dbReference>
<proteinExistence type="predicted"/>
<dbReference type="RefSeq" id="WP_109658761.1">
    <property type="nucleotide sequence ID" value="NZ_QGGH01000001.1"/>
</dbReference>
<reference evidence="1 2" key="1">
    <citation type="submission" date="2018-05" db="EMBL/GenBank/DDBJ databases">
        <title>Genomic Encyclopedia of Type Strains, Phase IV (KMG-IV): sequencing the most valuable type-strain genomes for metagenomic binning, comparative biology and taxonomic classification.</title>
        <authorList>
            <person name="Goeker M."/>
        </authorList>
    </citation>
    <scope>NUCLEOTIDE SEQUENCE [LARGE SCALE GENOMIC DNA]</scope>
    <source>
        <strain evidence="1 2">DSM 2626</strain>
    </source>
</reference>
<dbReference type="GeneID" id="61049579"/>
<dbReference type="AlphaFoldDB" id="A0A8E2WFM0"/>
<organism evidence="1 2">
    <name type="scientific">Rhizobium loti</name>
    <name type="common">Mesorhizobium loti</name>
    <dbReference type="NCBI Taxonomy" id="381"/>
    <lineage>
        <taxon>Bacteria</taxon>
        <taxon>Pseudomonadati</taxon>
        <taxon>Pseudomonadota</taxon>
        <taxon>Alphaproteobacteria</taxon>
        <taxon>Hyphomicrobiales</taxon>
        <taxon>Phyllobacteriaceae</taxon>
        <taxon>Mesorhizobium</taxon>
    </lineage>
</organism>
<dbReference type="InterPro" id="IPR006944">
    <property type="entry name" value="Phage/GTA_portal"/>
</dbReference>
<accession>A0A8E2WFM0</accession>
<protein>
    <submittedName>
        <fullName evidence="1">HK97 family phage portal protein</fullName>
    </submittedName>
</protein>
<evidence type="ECO:0000313" key="1">
    <source>
        <dbReference type="EMBL" id="PWJ93543.1"/>
    </source>
</evidence>
<evidence type="ECO:0000313" key="2">
    <source>
        <dbReference type="Proteomes" id="UP000245631"/>
    </source>
</evidence>
<comment type="caution">
    <text evidence="1">The sequence shown here is derived from an EMBL/GenBank/DDBJ whole genome shotgun (WGS) entry which is preliminary data.</text>
</comment>
<dbReference type="EMBL" id="QGGH01000001">
    <property type="protein sequence ID" value="PWJ93543.1"/>
    <property type="molecule type" value="Genomic_DNA"/>
</dbReference>
<gene>
    <name evidence="1" type="ORF">C8D77_101222</name>
</gene>
<dbReference type="InterPro" id="IPR006427">
    <property type="entry name" value="Portal_HK97"/>
</dbReference>
<name>A0A8E2WFM0_RHILI</name>